<evidence type="ECO:0000256" key="1">
    <source>
        <dbReference type="ARBA" id="ARBA00023125"/>
    </source>
</evidence>
<dbReference type="Gene3D" id="1.10.357.10">
    <property type="entry name" value="Tetracycline Repressor, domain 2"/>
    <property type="match status" value="1"/>
</dbReference>
<organism evidence="4">
    <name type="scientific">Baileyella intestinalis</name>
    <dbReference type="NCBI Taxonomy" id="2606709"/>
    <lineage>
        <taxon>Bacteria</taxon>
        <taxon>Bacillati</taxon>
        <taxon>Bacillota</taxon>
        <taxon>Clostridia</taxon>
        <taxon>Peptostreptococcales</taxon>
        <taxon>Anaerovoracaceae</taxon>
        <taxon>Baileyella</taxon>
    </lineage>
</organism>
<dbReference type="EMBL" id="VUNB01000007">
    <property type="protein sequence ID" value="MST69649.1"/>
    <property type="molecule type" value="Genomic_DNA"/>
</dbReference>
<dbReference type="InterPro" id="IPR050624">
    <property type="entry name" value="HTH-type_Tx_Regulator"/>
</dbReference>
<sequence length="160" mass="18673">MERKTDLRVIKTRKAIKDTFKEMIMEKDASEITVKELTDRVMIHRKTFYLHYTSIEALYEDILSELSKDYYQAIDQLPYDAPFTEINRVFFEFMAVQEPYMGKSSVTHPTRNFLTNSSCQCCSTTGHDTTRTQILHLHSCGRFFVQLSIPQGVPRFPSLS</sequence>
<dbReference type="PROSITE" id="PS50977">
    <property type="entry name" value="HTH_TETR_2"/>
    <property type="match status" value="1"/>
</dbReference>
<protein>
    <submittedName>
        <fullName evidence="4">TetR/AcrR family transcriptional regulator</fullName>
    </submittedName>
</protein>
<dbReference type="RefSeq" id="WP_154573112.1">
    <property type="nucleotide sequence ID" value="NZ_VUNB01000007.1"/>
</dbReference>
<accession>A0A6A8MBN5</accession>
<dbReference type="InterPro" id="IPR009057">
    <property type="entry name" value="Homeodomain-like_sf"/>
</dbReference>
<evidence type="ECO:0000256" key="2">
    <source>
        <dbReference type="PROSITE-ProRule" id="PRU00335"/>
    </source>
</evidence>
<feature type="DNA-binding region" description="H-T-H motif" evidence="2">
    <location>
        <begin position="33"/>
        <end position="52"/>
    </location>
</feature>
<keyword evidence="1 2" id="KW-0238">DNA-binding</keyword>
<feature type="domain" description="HTH tetR-type" evidence="3">
    <location>
        <begin position="10"/>
        <end position="70"/>
    </location>
</feature>
<name>A0A6A8MBN5_9FIRM</name>
<dbReference type="PANTHER" id="PTHR43479">
    <property type="entry name" value="ACREF/ENVCD OPERON REPRESSOR-RELATED"/>
    <property type="match status" value="1"/>
</dbReference>
<dbReference type="SUPFAM" id="SSF46689">
    <property type="entry name" value="Homeodomain-like"/>
    <property type="match status" value="1"/>
</dbReference>
<dbReference type="GO" id="GO:0003677">
    <property type="term" value="F:DNA binding"/>
    <property type="evidence" value="ECO:0007669"/>
    <property type="project" value="UniProtKB-UniRule"/>
</dbReference>
<comment type="caution">
    <text evidence="4">The sequence shown here is derived from an EMBL/GenBank/DDBJ whole genome shotgun (WGS) entry which is preliminary data.</text>
</comment>
<gene>
    <name evidence="4" type="ORF">FYJ66_08665</name>
</gene>
<dbReference type="InterPro" id="IPR001647">
    <property type="entry name" value="HTH_TetR"/>
</dbReference>
<dbReference type="PANTHER" id="PTHR43479:SF7">
    <property type="entry name" value="TETR-FAMILY TRANSCRIPTIONAL REGULATOR"/>
    <property type="match status" value="1"/>
</dbReference>
<evidence type="ECO:0000259" key="3">
    <source>
        <dbReference type="PROSITE" id="PS50977"/>
    </source>
</evidence>
<proteinExistence type="predicted"/>
<reference evidence="4" key="1">
    <citation type="submission" date="2019-09" db="EMBL/GenBank/DDBJ databases">
        <title>In-depth cultivation of the pig gut microbiome towards novel bacterial diversity and tailored functional studies.</title>
        <authorList>
            <person name="Wylensek D."/>
            <person name="Hitch T.C.A."/>
            <person name="Clavel T."/>
        </authorList>
    </citation>
    <scope>NUCLEOTIDE SEQUENCE</scope>
    <source>
        <strain evidence="4">RF-744-FAT-WT-3</strain>
    </source>
</reference>
<dbReference type="AlphaFoldDB" id="A0A6A8MBN5"/>
<evidence type="ECO:0000313" key="4">
    <source>
        <dbReference type="EMBL" id="MST69649.1"/>
    </source>
</evidence>